<feature type="compositionally biased region" description="Acidic residues" evidence="12">
    <location>
        <begin position="6264"/>
        <end position="6278"/>
    </location>
</feature>
<proteinExistence type="inferred from homology"/>
<dbReference type="SMART" id="SM00150">
    <property type="entry name" value="SPEC"/>
    <property type="match status" value="7"/>
</dbReference>
<evidence type="ECO:0000256" key="10">
    <source>
        <dbReference type="ARBA" id="ARBA00023179"/>
    </source>
</evidence>
<evidence type="ECO:0000256" key="3">
    <source>
        <dbReference type="ARBA" id="ARBA00022433"/>
    </source>
</evidence>
<feature type="compositionally biased region" description="Basic and acidic residues" evidence="12">
    <location>
        <begin position="6326"/>
        <end position="6348"/>
    </location>
</feature>
<feature type="domain" description="Ig-like" evidence="13">
    <location>
        <begin position="4990"/>
        <end position="5080"/>
    </location>
</feature>
<dbReference type="InterPro" id="IPR018159">
    <property type="entry name" value="Spectrin/alpha-actinin"/>
</dbReference>
<keyword evidence="3" id="KW-0787">Thick filament</keyword>
<dbReference type="Gene3D" id="1.20.58.60">
    <property type="match status" value="4"/>
</dbReference>
<feature type="compositionally biased region" description="Basic and acidic residues" evidence="12">
    <location>
        <begin position="6712"/>
        <end position="6742"/>
    </location>
</feature>
<feature type="compositionally biased region" description="Low complexity" evidence="12">
    <location>
        <begin position="2077"/>
        <end position="2092"/>
    </location>
</feature>
<feature type="region of interest" description="Disordered" evidence="12">
    <location>
        <begin position="3268"/>
        <end position="3291"/>
    </location>
</feature>
<feature type="domain" description="Ig-like" evidence="13">
    <location>
        <begin position="1888"/>
        <end position="1979"/>
    </location>
</feature>
<feature type="compositionally biased region" description="Polar residues" evidence="12">
    <location>
        <begin position="1709"/>
        <end position="1724"/>
    </location>
</feature>
<dbReference type="Pfam" id="PF25101">
    <property type="entry name" value="Spectrin_7"/>
    <property type="match status" value="1"/>
</dbReference>
<protein>
    <submittedName>
        <fullName evidence="14">Titin</fullName>
    </submittedName>
</protein>
<dbReference type="InterPro" id="IPR003599">
    <property type="entry name" value="Ig_sub"/>
</dbReference>
<feature type="domain" description="Ig-like" evidence="13">
    <location>
        <begin position="5863"/>
        <end position="5955"/>
    </location>
</feature>
<feature type="domain" description="Ig-like" evidence="13">
    <location>
        <begin position="1154"/>
        <end position="1242"/>
    </location>
</feature>
<feature type="compositionally biased region" description="Polar residues" evidence="12">
    <location>
        <begin position="1741"/>
        <end position="1753"/>
    </location>
</feature>
<evidence type="ECO:0000313" key="14">
    <source>
        <dbReference type="EMBL" id="GFO38539.1"/>
    </source>
</evidence>
<feature type="compositionally biased region" description="Basic and acidic residues" evidence="12">
    <location>
        <begin position="6494"/>
        <end position="6522"/>
    </location>
</feature>
<feature type="region of interest" description="Disordered" evidence="12">
    <location>
        <begin position="6257"/>
        <end position="6394"/>
    </location>
</feature>
<feature type="non-terminal residue" evidence="14">
    <location>
        <position position="1"/>
    </location>
</feature>
<feature type="domain" description="Ig-like" evidence="13">
    <location>
        <begin position="1056"/>
        <end position="1143"/>
    </location>
</feature>
<feature type="compositionally biased region" description="Pro residues" evidence="12">
    <location>
        <begin position="2210"/>
        <end position="2227"/>
    </location>
</feature>
<feature type="compositionally biased region" description="Pro residues" evidence="12">
    <location>
        <begin position="3419"/>
        <end position="3430"/>
    </location>
</feature>
<keyword evidence="5" id="KW-0732">Signal</keyword>
<dbReference type="PANTHER" id="PTHR45080">
    <property type="entry name" value="CONTACTIN 5"/>
    <property type="match status" value="1"/>
</dbReference>
<dbReference type="InterPro" id="IPR050958">
    <property type="entry name" value="Cell_Adh-Cytoskel_Orgn"/>
</dbReference>
<feature type="compositionally biased region" description="Basic and acidic residues" evidence="12">
    <location>
        <begin position="6992"/>
        <end position="7005"/>
    </location>
</feature>
<comment type="caution">
    <text evidence="14">The sequence shown here is derived from an EMBL/GenBank/DDBJ whole genome shotgun (WGS) entry which is preliminary data.</text>
</comment>
<dbReference type="InterPro" id="IPR003598">
    <property type="entry name" value="Ig_sub2"/>
</dbReference>
<dbReference type="FunFam" id="2.60.40.10:FF:000697">
    <property type="entry name" value="titin isoform X1"/>
    <property type="match status" value="1"/>
</dbReference>
<dbReference type="FunFam" id="2.60.40.10:FF:000557">
    <property type="entry name" value="Myosin binding protein Ha"/>
    <property type="match status" value="1"/>
</dbReference>
<feature type="region of interest" description="Disordered" evidence="12">
    <location>
        <begin position="3145"/>
        <end position="3196"/>
    </location>
</feature>
<feature type="domain" description="Ig-like" evidence="13">
    <location>
        <begin position="4824"/>
        <end position="4914"/>
    </location>
</feature>
<dbReference type="Proteomes" id="UP000735302">
    <property type="component" value="Unassembled WGS sequence"/>
</dbReference>
<dbReference type="FunFam" id="2.60.40.10:FF:000425">
    <property type="entry name" value="Myosin light chain kinase"/>
    <property type="match status" value="16"/>
</dbReference>
<feature type="domain" description="Ig-like" evidence="13">
    <location>
        <begin position="1591"/>
        <end position="1678"/>
    </location>
</feature>
<dbReference type="GO" id="GO:0005886">
    <property type="term" value="C:plasma membrane"/>
    <property type="evidence" value="ECO:0007669"/>
    <property type="project" value="TreeGrafter"/>
</dbReference>
<feature type="domain" description="Ig-like" evidence="13">
    <location>
        <begin position="3521"/>
        <end position="3613"/>
    </location>
</feature>
<feature type="compositionally biased region" description="Low complexity" evidence="12">
    <location>
        <begin position="3165"/>
        <end position="3187"/>
    </location>
</feature>
<evidence type="ECO:0000256" key="5">
    <source>
        <dbReference type="ARBA" id="ARBA00022729"/>
    </source>
</evidence>
<dbReference type="GO" id="GO:0031672">
    <property type="term" value="C:A band"/>
    <property type="evidence" value="ECO:0007669"/>
    <property type="project" value="UniProtKB-ARBA"/>
</dbReference>
<feature type="region of interest" description="Disordered" evidence="12">
    <location>
        <begin position="2246"/>
        <end position="2279"/>
    </location>
</feature>
<reference evidence="14 15" key="1">
    <citation type="journal article" date="2021" name="Elife">
        <title>Chloroplast acquisition without the gene transfer in kleptoplastic sea slugs, Plakobranchus ocellatus.</title>
        <authorList>
            <person name="Maeda T."/>
            <person name="Takahashi S."/>
            <person name="Yoshida T."/>
            <person name="Shimamura S."/>
            <person name="Takaki Y."/>
            <person name="Nagai Y."/>
            <person name="Toyoda A."/>
            <person name="Suzuki Y."/>
            <person name="Arimoto A."/>
            <person name="Ishii H."/>
            <person name="Satoh N."/>
            <person name="Nishiyama T."/>
            <person name="Hasebe M."/>
            <person name="Maruyama T."/>
            <person name="Minagawa J."/>
            <person name="Obokata J."/>
            <person name="Shigenobu S."/>
        </authorList>
    </citation>
    <scope>NUCLEOTIDE SEQUENCE [LARGE SCALE GENOMIC DNA]</scope>
</reference>
<keyword evidence="4" id="KW-0963">Cytoplasm</keyword>
<feature type="compositionally biased region" description="Pro residues" evidence="12">
    <location>
        <begin position="3152"/>
        <end position="3164"/>
    </location>
</feature>
<feature type="region of interest" description="Disordered" evidence="12">
    <location>
        <begin position="6791"/>
        <end position="6822"/>
    </location>
</feature>
<feature type="region of interest" description="Disordered" evidence="12">
    <location>
        <begin position="4759"/>
        <end position="4785"/>
    </location>
</feature>
<dbReference type="CDD" id="cd00176">
    <property type="entry name" value="SPEC"/>
    <property type="match status" value="3"/>
</dbReference>
<feature type="compositionally biased region" description="Low complexity" evidence="12">
    <location>
        <begin position="4971"/>
        <end position="4982"/>
    </location>
</feature>
<feature type="region of interest" description="Disordered" evidence="12">
    <location>
        <begin position="2523"/>
        <end position="2575"/>
    </location>
</feature>
<feature type="domain" description="Ig-like" evidence="13">
    <location>
        <begin position="1249"/>
        <end position="1339"/>
    </location>
</feature>
<dbReference type="GO" id="GO:0007156">
    <property type="term" value="P:homophilic cell adhesion via plasma membrane adhesion molecules"/>
    <property type="evidence" value="ECO:0007669"/>
    <property type="project" value="TreeGrafter"/>
</dbReference>
<feature type="compositionally biased region" description="Polar residues" evidence="12">
    <location>
        <begin position="3350"/>
        <end position="3359"/>
    </location>
</feature>
<feature type="domain" description="Ig-like" evidence="13">
    <location>
        <begin position="1468"/>
        <end position="1556"/>
    </location>
</feature>
<feature type="region of interest" description="Disordered" evidence="12">
    <location>
        <begin position="1570"/>
        <end position="1593"/>
    </location>
</feature>
<evidence type="ECO:0000256" key="9">
    <source>
        <dbReference type="ARBA" id="ARBA00023157"/>
    </source>
</evidence>
<dbReference type="InterPro" id="IPR056701">
    <property type="entry name" value="DUF7799"/>
</dbReference>
<keyword evidence="6" id="KW-0677">Repeat</keyword>
<feature type="domain" description="Ig-like" evidence="13">
    <location>
        <begin position="1361"/>
        <end position="1450"/>
    </location>
</feature>
<feature type="domain" description="Ig-like" evidence="13">
    <location>
        <begin position="4105"/>
        <end position="4196"/>
    </location>
</feature>
<evidence type="ECO:0000256" key="12">
    <source>
        <dbReference type="SAM" id="MobiDB-lite"/>
    </source>
</evidence>
<evidence type="ECO:0000256" key="1">
    <source>
        <dbReference type="ARBA" id="ARBA00004657"/>
    </source>
</evidence>
<feature type="region of interest" description="Disordered" evidence="12">
    <location>
        <begin position="2208"/>
        <end position="2227"/>
    </location>
</feature>
<feature type="compositionally biased region" description="Basic and acidic residues" evidence="12">
    <location>
        <begin position="3321"/>
        <end position="3339"/>
    </location>
</feature>
<dbReference type="SMART" id="SM00409">
    <property type="entry name" value="IG"/>
    <property type="match status" value="27"/>
</dbReference>
<feature type="compositionally biased region" description="Pro residues" evidence="12">
    <location>
        <begin position="3387"/>
        <end position="3405"/>
    </location>
</feature>
<keyword evidence="11" id="KW-0393">Immunoglobulin domain</keyword>
<feature type="domain" description="Ig-like" evidence="13">
    <location>
        <begin position="4215"/>
        <end position="4304"/>
    </location>
</feature>
<dbReference type="InterPro" id="IPR007110">
    <property type="entry name" value="Ig-like_dom"/>
</dbReference>
<feature type="region of interest" description="Disordered" evidence="12">
    <location>
        <begin position="3304"/>
        <end position="3462"/>
    </location>
</feature>
<feature type="domain" description="Ig-like" evidence="13">
    <location>
        <begin position="2280"/>
        <end position="2368"/>
    </location>
</feature>
<dbReference type="Pfam" id="PF00435">
    <property type="entry name" value="Spectrin"/>
    <property type="match status" value="3"/>
</dbReference>
<dbReference type="FunFam" id="2.60.40.10:FF:000119">
    <property type="entry name" value="Sallimus, isoform P"/>
    <property type="match status" value="1"/>
</dbReference>
<feature type="compositionally biased region" description="Basic and acidic residues" evidence="12">
    <location>
        <begin position="6091"/>
        <end position="6104"/>
    </location>
</feature>
<feature type="domain" description="Ig-like" evidence="13">
    <location>
        <begin position="2117"/>
        <end position="2205"/>
    </location>
</feature>
<feature type="region of interest" description="Disordered" evidence="12">
    <location>
        <begin position="5964"/>
        <end position="5990"/>
    </location>
</feature>
<dbReference type="FunFam" id="2.60.40.10:FF:000714">
    <property type="entry name" value="Titin novex-3"/>
    <property type="match status" value="1"/>
</dbReference>
<feature type="domain" description="Ig-like" evidence="13">
    <location>
        <begin position="2999"/>
        <end position="3086"/>
    </location>
</feature>
<feature type="region of interest" description="Disordered" evidence="12">
    <location>
        <begin position="6908"/>
        <end position="6959"/>
    </location>
</feature>
<dbReference type="PROSITE" id="PS50835">
    <property type="entry name" value="IG_LIKE"/>
    <property type="match status" value="26"/>
</dbReference>
<feature type="compositionally biased region" description="Low complexity" evidence="12">
    <location>
        <begin position="5968"/>
        <end position="5977"/>
    </location>
</feature>
<evidence type="ECO:0000256" key="4">
    <source>
        <dbReference type="ARBA" id="ARBA00022490"/>
    </source>
</evidence>
<feature type="region of interest" description="Disordered" evidence="12">
    <location>
        <begin position="1999"/>
        <end position="2045"/>
    </location>
</feature>
<evidence type="ECO:0000313" key="15">
    <source>
        <dbReference type="Proteomes" id="UP000735302"/>
    </source>
</evidence>
<dbReference type="Pfam" id="PF25075">
    <property type="entry name" value="DUF7799"/>
    <property type="match status" value="1"/>
</dbReference>
<feature type="compositionally biased region" description="Low complexity" evidence="12">
    <location>
        <begin position="3431"/>
        <end position="3440"/>
    </location>
</feature>
<feature type="domain" description="Ig-like" evidence="13">
    <location>
        <begin position="2432"/>
        <end position="2520"/>
    </location>
</feature>
<feature type="region of interest" description="Disordered" evidence="12">
    <location>
        <begin position="2075"/>
        <end position="2119"/>
    </location>
</feature>
<evidence type="ECO:0000259" key="13">
    <source>
        <dbReference type="PROSITE" id="PS50835"/>
    </source>
</evidence>
<dbReference type="FunFam" id="2.60.40.10:FF:000345">
    <property type="entry name" value="Muscle M-line assembly protein unc-89"/>
    <property type="match status" value="1"/>
</dbReference>
<feature type="region of interest" description="Disordered" evidence="12">
    <location>
        <begin position="1703"/>
        <end position="1759"/>
    </location>
</feature>
<dbReference type="FunFam" id="2.60.40.10:FF:000032">
    <property type="entry name" value="palladin isoform X1"/>
    <property type="match status" value="1"/>
</dbReference>
<dbReference type="GO" id="GO:0032982">
    <property type="term" value="C:myosin filament"/>
    <property type="evidence" value="ECO:0007669"/>
    <property type="project" value="UniProtKB-KW"/>
</dbReference>
<gene>
    <name evidence="14" type="ORF">PoB_006504400</name>
</gene>
<dbReference type="FunFam" id="2.60.40.10:FF:000080">
    <property type="entry name" value="Myosin light chain kinase, smooth muscle"/>
    <property type="match status" value="3"/>
</dbReference>
<feature type="domain" description="Ig-like" evidence="13">
    <location>
        <begin position="1792"/>
        <end position="1880"/>
    </location>
</feature>
<feature type="compositionally biased region" description="Low complexity" evidence="12">
    <location>
        <begin position="6304"/>
        <end position="6319"/>
    </location>
</feature>
<feature type="region of interest" description="Disordered" evidence="12">
    <location>
        <begin position="6710"/>
        <end position="6755"/>
    </location>
</feature>
<dbReference type="GO" id="GO:0045989">
    <property type="term" value="P:positive regulation of striated muscle contraction"/>
    <property type="evidence" value="ECO:0007669"/>
    <property type="project" value="UniProtKB-ARBA"/>
</dbReference>
<feature type="compositionally biased region" description="Low complexity" evidence="12">
    <location>
        <begin position="6745"/>
        <end position="6755"/>
    </location>
</feature>
<feature type="domain" description="Ig-like" evidence="13">
    <location>
        <begin position="3891"/>
        <end position="3980"/>
    </location>
</feature>
<accession>A0AAV4D310</accession>
<evidence type="ECO:0000256" key="11">
    <source>
        <dbReference type="ARBA" id="ARBA00023319"/>
    </source>
</evidence>
<feature type="region of interest" description="Disordered" evidence="12">
    <location>
        <begin position="6985"/>
        <end position="7015"/>
    </location>
</feature>
<feature type="region of interest" description="Disordered" evidence="12">
    <location>
        <begin position="4963"/>
        <end position="4988"/>
    </location>
</feature>
<dbReference type="CDD" id="cd00096">
    <property type="entry name" value="Ig"/>
    <property type="match status" value="2"/>
</dbReference>
<comment type="subcellular location">
    <subcellularLocation>
        <location evidence="1">Cytoplasm</location>
        <location evidence="1">Myofibril</location>
    </subcellularLocation>
</comment>
<feature type="region of interest" description="Disordered" evidence="12">
    <location>
        <begin position="4696"/>
        <end position="4718"/>
    </location>
</feature>
<feature type="compositionally biased region" description="Polar residues" evidence="12">
    <location>
        <begin position="2527"/>
        <end position="2540"/>
    </location>
</feature>
<sequence length="7168" mass="807729">SKEAEVQQLLRNLDVEADANRSQVDVHNSMADTLAEAWRDLNEKLAYRGTLLEQSVNFHRSAQDLSSSMEQAQRNFSKVPLATDVDTAQRLLDQHLDMKSNILESSKATLDMGQSLLDQIKEMGMHADFANVHATTAACYGIEHLLELLHDRRRHLEELWDQRRIRLEHCLQLCQLDLEVNKILEWYRNVGNNYLQNTELGSSYIEAQQIKQDHDRFEMQAREVQESMLTLLRTADGLLRRASVDAEGIRQRLMAVDREAESFTSRLDARRKNVTMAVDFFRLAETALNKLGDVEHQLNNMDLPRNSSELAEQHSRLSQAIVDLSTEASHEGRLLLERVSSTDTGADGVRRMLDELLSKCSQLESLCKARRAEAWQRSQDYLQYQELYNSLQTWLHQIGQSIVTRHNTLGTSLASAKDFLEVHEQLDEDIRDKKVDLSSLASAAASLLQSGDQGAPQAVDRARDLDEQYQRLQRIVEIRIQLALMYVSFHRQAQQLSSNLDGLEHIVRSETEDLSEITDSAIQRLREMFSNTQHIFEDLNIKGKEFLQMTTMIVDDSSLDVRTAVHTVEQTLSDQRMSSVVKYWEAWEQHVVSSKQFKSQWYQFVQEARRTIDRVMQIENEFFPLISGELGDSLNQSRQLQARLDQFVPVYQEAQTKIEEHLKTAEMLAAKGDTKGQKDQIVNELLKVHQRFQARINEYQILLKMTVEFYKHIGELDRMIERTEEEYLRSSLPTDLNQAESMLEQHKATRSEVSQLIDYTAEEGEMIVSRVRQTDASAAASDDVRRVLDVTEDCKRRWNESWEEQERRLRQNLQICQFNFDLRQIHSEIDQLHQHLQSRRGNYGTSLPNAKMVSQTFKEFEKTVELIEDKIHKFISTAELMVQDKHYDSDNIRRECDVLRNKWSSFHAGVKDYRHDLDTSILYFTLMEECEQWMQDGSQLLIDTGRQAQQCTSPAQAENLIKNLERFVEHGKTDQERRLQKISELAAQLYGDQGANKIRPLVLQYQEMMQSFEKADNELSSMKENMEGKSPIPVDESMARDVSAKAAAPMPKVRPPKIVKHLETAEVVEGVKFTFECRVDSDQVPEVRWFKDNLPLTSPDYETRFSNGNATLTIEETFSEDTARYTCRFTNEAGMAESSGYLTVKETHQQIFPPEFTRNLKSVDVLDGQPQTFECQVMGVPNPTISWFKDEICIDNSPEFVITKINGTCTLKIRQCKPYHAARYTCRAINPGGEASSSARLGVITTQVPVIQQPLQDVAAPEGKSLHLEVRFTGSPAPEVIWFRGNNRILPNNMYKITVTTNFSSLDIREAFSDDSGSYTVVVRNVAGETSSVCQVVIEPFYSSPGDEVSQASVDMEAQPPQFVQKLPPSKEVPEGTRVRLDCVLVGHPEPEVIWLKNEKPIKESPDIQLLFEGDRCTLIIREAIPNDSGNFKCVAQNPQGVAESACKLHVEPVSEMSDASVTEQAAPRFTQPLRDQRAKSGHRVCLQCRVLGHPLPQVTWYKDNHPLESSPDFQITAFADVHSLTIPEVFEEDMGTYTVRASNKAGETTCAGKLTVEPEEIPQELMDRGKVQKREARPFFQREQPKPSPPEFKRRFQDASVRTGECVTFECEVTGTPKPKVTWLFNNQPLMSQDYTVAMEGNVHRLTIPEVFDEDAGRFTVHAENPSGKATCSALLSVAPPLPLVPAPGPAVQKSREVTMELPDTGGHRSSWSESEITQTVTTTEKRVSRTLISEERHVSSGNESHSTTITQEVRPKKVKKSMEKFATTMTTDISPKFKPVDLTITVPVPPNFVQALKNIQAMEGTRVTFEGIVTGKPEPVVRWFREGKHLTDKADFEIAYRNGRVSLSIPEAFAEDSGQFMCTAENEAGLASSTAELLVRATLIPPGFEEMLKTSHAYEGETVQMVVKVRGDPPPTVAWYKDGNRLVSSPDFQISQEEGGIHRLTIPEAFFEDTGKFMVKAENPAGEAICSAQLHVQPVPEKPQPLAIRAPHRKPIYEPIVPTPTTPVSAKSPTSRSPREEQQPMAKVAKLHRPSEFVPKTTPDRYRQELDMQLEQDLPPFEARFKLIGDEEPMQPQQRQQPQQQQQQRAPPSPQLKHKARPPQERAFVPDKNVPKFTKPLRDIHTKQGDRLVLEVIVEGNPEPIVKWYRETIEIKNSPDYQVVQVNNHYRLTIAEVFPEDTGRYEAVAMNANGTTRTECLVRVEGTPSPPMSPQAPPLPTQPPPTILQRTPSYREEVQMQVDREPTQLPVQRKAPPPPVSPKPVRRVQPPPVKDERPSFVKQLTNIEAKQSDGIIFEVKVNGSPEPVVRWYREDVEIASSPDFELSRSDTIYRLTISEVFPEDAGKFSCTATNALGSATTEAYLYVQPSPDSPVQSPVAEERFREELEMQVEGQLPPFEKRIALFGSPPKPMPPDMAPRRPFVTDKEKPSFIEPLQDTYAKQGEPVILEVTVEGHPEPIIKWFREGIEIYSSPDYQLSRSNKTYRLTISEVFPEDAGQYKVVATNAEGSVATEARLMVEPGPQSPQEIMPSSTQPVWQSPAPPLPSPKTESVSPASTLPRQGMSAAPPAVPPSFVQRLPDSRLVEGTNLKLECRVLGKPFPQVIFTKSGLPLYDGPRHRVNIDERTGRCSLVITGARPEDEGEYICTAMNPAGEVATSCQVKHEGPLVQQQPKEEDISPVQRLLMEQQGRLPQPERKPYQPLERRVSSSSGEFKVTSFENRLMEQIEYRDGKVRLQSETETEYDTDQPEEKVPSAQLQAPEIVQPLKDFRLMEGTDVTFVCKVTGRPRPKIAWYKDGKRIRRAPRYDIKYSMDGYCTLRIKAGLPSDTGHYTVLAVNSVGKTTCSGQLFVDAVGNIDATSFVSPETLSKILRRDSVRDTKRASPDEASGVYETVSKPEFKRVPTDVEIREGNPVRMDCLVVGRPTPELFWYRNGVQVHNDDNHKIVINEDGVNSLLLVSATRHDSGAYTCVAKNRGGEDTFTVNITVLEREKMEPPRFIDRMQNFTVGEGQPVTLTCLATGVPTPNMSWQKDGRMVSELDYRIETDSGRSTLYIDQAQPSDSAWFQCSAVNVAGTASTRAKLNVQPDLSRREQIKPPQVARRVSSPPHYDIHSVGPVQQISYVDEHDSAVLKLLKEEDLISPSRAQPPALSPKPAPPPTSPKPSRIKPITAPVPTPATTTPMVTTEDEDEERYRRKTVAEAKKLFGKPEQMPPPAKMARPSKPITVLFKPARDESPSYDIHKTGPVQVISYASDLERGYLRLLDESDLPRKVPQQEREEPSQKFVTRRDVDKEKVVSEVFRDFASETPPPPPLTRTISRRDVDKEKVVSEVFRDFAAETPPPPPLTRTISSATPTATKPEPEFSPFEAVIPIQPKQKEFRHVEPPAPKLKPVAPPKTFMPPREPSKPPIKHVEAPKPAPKPAPPPTPKTVTLTLQPTTPVPPPVRTRVRKPPTPPESKPIVLRQEWYPLQPEVPLAEGEPRVVPEDREYQQSAVQEHIRREGEAPPPEDLYDRENHRPARFKTQIKDLLDLKENDAAHFECKLLPLGDPTMKVEWYKDGEPLHHGTRYKPSYDFGFVTLDIMWVYAEDSGVYECRATNDYGEDSTAATIACRPLRSVIMDSNLPGDGAIKLQEMEAAWRAAEEGPIIEEPKEQSPPVFDLQPEPVETAEGEPAKFLVKVGGYPRPRVSWWINGTQISGGTRFKVTYDGMMHYMEIPRCREYDTGQVRVVAKNKHGEEECSTTLNVMPKDDWRSKLKQAPKGDLVIELERRKKLEMRTAELDQALTARRPRASEVELRQIERGETAKLRMQREGEVVMSEQQYISVHTQLRHKDGAVVSEPVHVERNRIVSISLGQQAAPPGAEPVIPADALPETQVVKQQVTLQRGEPPVFTKPLRPVRVPETTAITLEVHFKGIPPPVITWYRDNFEIQPSRDFQISTTETTSTLHVPEVFSEDAGLFTVKAYNKFGMVQCKAKLTVDEREASEKELPPEFRSLARDTKVTQGEPVTFDCQITGSPTPEIHWTKEGYPLPESPRWKFIKTDDIYTMVIYEAQPLDAGVYACVAINNVGKATCTARLTVEKTEKPLPSPTFEPMLESEIEPPYVVEEPRMLDVEEGEPVRFCCTIKGRPHPVVTWYRNNQLVKPSKYFRMDSTMEGVHTLTIMEAFPEDAGTYKCVARNKAGEVTVVTSLKVHGESESETASQPEAQLAQPPSFIRPISNTIVTEGTPAKFEAVFSGVPAPEITWIRNGIQTLTDSREYKIETVDRLTNLTIYKSHPDDTGLITCRAKNHVGTAECSAELYVQPEEETRQLAQQLNISVAQKPPEFVRPLAPYQEFTVGQMVRMEAEIVGEPQPRITWYKDGIEIQTTEKTRTLQEDKRAILILIDVSKQDEGEYVLKVENELGEITCKTTLVVKGREKEVEIPGLDTEDSMTITRTVTTTQREEHVIVQQVKPVFVTPLEPEIYVRERGIARLECQVDSHPPPLVTWFVNGMEIKPSPHYEIQYDDGKSVLLIIEVGPQDTGEYTCRAVSELGEAVSSTTLYVQEPAKTDIQRPEDTSAVEETITIDTAAPQEIVFTLKPEEAPSMEVEHEEEEEVPEEMVVPQIIDRPKVEPLEKEEPMQESPIFSPIPDSVTSVTSSDTYYTAQEEVEEEITEVPIVSKVIDRPKVVPLVEEKVPESPEREIAPRVAPEVAMEVEPEEEKEEVEETTLEKETHVKEVKIPELKEDEAEVILQESITTDEVTTETEEFTIVLQEEEEKPAEEEVKIAPEEKEPTPPDVSAAEDQVITVDTIIEAVSEDQQLVQPPEQIVPEQAPDEVAPDFVELLQPQIVNDSESLTMTCRVVASPAPQVTWFKNTSEISPGPDIKIYFDEDTGVCTLEIAEVFPDDAGEITCQAVNPFGEAMTSATLIIQAENLVGKTTCKTTLTVNPLQRMEIEIQPDEMPKEETFQKQEPVIKTEDLEEPEEQAPQQQETTAPEEGVEGQPPEFTVLLQSMTVKDTERVVFKVKFTGYPAPKITWYFDGSPIKPSADFQIDIDLEKGESTLVIVEVFPEDEGEYTCIAVNDFGESITTCRLTVVTTEETTSTDEIHKETIEIDRSQDQVLEGPEETTVKEVIEIAALSKPKEEPQLQQQTFQIQIGAQQQPSTTSTSVIQETSTITQVVQEFQEEMPTVTEGPTTMQTTTVSMRKDEELSPVEMKITVPVPEKGEDFVDQVTEATRTITTEIKSVPVEDTSLPAEIHTETIEITMQPEKPKEIEMTLSTTEVSKVVEASKPSTQRIEVEIQEAVLQREPETQELEVAISKVSSTADIEITQPEQMPESPRPTDDQVEETRDAFVKETKEVESAEIPVKETIQEPETHTEEITIEFKGPVTEREEVQVVFPATAPQQEEPSDIEETQVKAPTEETIETEPEKVEVTLVPSEVDIVTEEEPEESEQKIEEDELEATAPESEVIETERETIEMTLVPSEIDEISEEKQETAQTEIDIVQKESVPEDFVQKMEVEETEISLVPASVDAVDTEEKTEEVETAELVIPIAKPLEDTTEVADTEAEIVIQVPSEVHELSEEEKTHEVDAPVDEQITETVETIVISSTDVQAKQIPDTPSEVELILEEKPSEDIEEAKLSEDLITAPETEETIALEPQASAFREESRVETFDQPSPQESTFTVSVTGSEITETEQEAMEEVSLEVQLEEQEAVEPESITVEKEVPMVSETEAADAIETHKEEIELQITRPITEEQPEEVQFSIQLQPQEETDTIEIQPQEDFDTTMEVSSVEAGVTEQSVTDEEVREETHREELSFQIRGGKTQELQETAITLQISQVQPQEEVQEVVEMDEHVAEVEQTFQLMDQTEDGRAPEFTWGLMSLKVMDGEEVKFRCEVTAEPMPEISWYHDDKIITENQDFNLTYDVESGACTLLIAEVFPQDAGEYKCIAVNPHGEAVTRAMLEVESYEYMADTEEASDSMMSSLEPSSPKPGPGDSDSEVVAHSQAFVEQVQKLQEQYSELTESEEEVPKQDVIDAQPVAEAQVEEQPETEQAVEIEEQAPISVVSEEEAAPLPEEASAVETEFQAQALEDRPVEEEAVEEKDIKVEEVKDHGVPQETSVPSEEHPQDFMTDLVEEIISQPEVTDVVAASAEQPESIDLPVDLPEANLQEQDVSKTEMVTEVKDVTELTEVEEPAPLSIEGAEINIQFDTPSEEQPESYKTEESQEIVLKSEVLEVAKIQQEDVEPKEIEVEFERPTEEASVTFKVETVKEETSEPETSDVAETQEEDLTPKEIVVEFEKPSEEEPESFKTELVQDTVSQSDVVDVPVAPEEDLEPKEITVEFEKPSEQQPEKFKTELSEEAVLQPEVTDVTEASEEDLEPKEITVDFEKPSEKEPETFKTELSEEAVLQPEVTDVTEASQEDLEPKEITVEFEKPSEKEPETFKTELSEEAVLQPEVTDVTEATQEDLEPEEIKVEFEKPGLEQPEPSHADFIDDSSTQPEISDVREDQPEDLAPKEIVVEFEKPSEEKRAPQNVDVAQESIPTHEVSEVSEGKPTDVIPVDVLVQLEKTSTKMAEALLSDALSEVVALSEAAEQPDVPKEDVVPSEVGVDMSEISEEVPDSFKTELVQEVASDSEVSGLVETEEEDLEPKEIVVEFEQPDQDRPQTSETEITQEEVPQPVVSNITAVSEEDLEPREIPVEFEKTDDISEEKFYTQLAEESIDKSEISDVAEPQKEEVETTDIKDRFEKPVPEQPESVQTETVQETVIQQDISDVPAEEEEDLVPKEITVVFETPLDKKPDASKTEVVNEVISQQESSDIIEEEEEDLQPKEIVVEFEKPSQEEGETFETQVIQEIIQQPEIAETRDEEEEDLEPKEIVVEFEKPSEEQPETFKTDIVVESQVQPEVEQIDQEVAEDVKPEEIQAELEKPVQTEPEESSTVVAEELAEQPTLDDLKDQPISTQGAAEEDVREFAEEFVQKIIADVRESLPQEAAIVPEEVPVEKKQQPEAIKEEEQPDQVDSFRSDVSFDVVKEEDVTVTSAISIETTATSEKSELSLTVAEQPEEEITEVTEIKVTETKEEEGEAPRFITTLSDISVNENATMILEVTFIGHPEPKVSWFVDEEELNQVEDIEIVTESYRSTLTIPEVYSEDEGEYKVELTNEHGKATSTAYIKII</sequence>
<keyword evidence="7" id="KW-0130">Cell adhesion</keyword>
<feature type="compositionally biased region" description="Basic and acidic residues" evidence="12">
    <location>
        <begin position="6279"/>
        <end position="6300"/>
    </location>
</feature>
<dbReference type="GO" id="GO:0060298">
    <property type="term" value="P:positive regulation of sarcomere organization"/>
    <property type="evidence" value="ECO:0007669"/>
    <property type="project" value="UniProtKB-ARBA"/>
</dbReference>
<dbReference type="InterPro" id="IPR036179">
    <property type="entry name" value="Ig-like_dom_sf"/>
</dbReference>
<keyword evidence="15" id="KW-1185">Reference proteome</keyword>
<dbReference type="SUPFAM" id="SSF46966">
    <property type="entry name" value="Spectrin repeat"/>
    <property type="match status" value="4"/>
</dbReference>
<dbReference type="GO" id="GO:0031674">
    <property type="term" value="C:I band"/>
    <property type="evidence" value="ECO:0007669"/>
    <property type="project" value="UniProtKB-ARBA"/>
</dbReference>
<dbReference type="FunFam" id="2.60.40.10:FF:000612">
    <property type="entry name" value="palladin isoform X1"/>
    <property type="match status" value="1"/>
</dbReference>
<feature type="region of interest" description="Disordered" evidence="12">
    <location>
        <begin position="6468"/>
        <end position="6545"/>
    </location>
</feature>
<feature type="compositionally biased region" description="Basic and acidic residues" evidence="12">
    <location>
        <begin position="6908"/>
        <end position="6922"/>
    </location>
</feature>
<feature type="domain" description="Ig-like" evidence="13">
    <location>
        <begin position="4457"/>
        <end position="4546"/>
    </location>
</feature>
<organism evidence="14 15">
    <name type="scientific">Plakobranchus ocellatus</name>
    <dbReference type="NCBI Taxonomy" id="259542"/>
    <lineage>
        <taxon>Eukaryota</taxon>
        <taxon>Metazoa</taxon>
        <taxon>Spiralia</taxon>
        <taxon>Lophotrochozoa</taxon>
        <taxon>Mollusca</taxon>
        <taxon>Gastropoda</taxon>
        <taxon>Heterobranchia</taxon>
        <taxon>Euthyneura</taxon>
        <taxon>Panpulmonata</taxon>
        <taxon>Sacoglossa</taxon>
        <taxon>Placobranchoidea</taxon>
        <taxon>Plakobranchidae</taxon>
        <taxon>Plakobranchus</taxon>
    </lineage>
</organism>
<dbReference type="FunFam" id="2.60.40.10:FF:000107">
    <property type="entry name" value="Myosin, light chain kinase a"/>
    <property type="match status" value="1"/>
</dbReference>
<feature type="domain" description="Ig-like" evidence="13">
    <location>
        <begin position="2763"/>
        <end position="2852"/>
    </location>
</feature>
<feature type="compositionally biased region" description="Acidic residues" evidence="12">
    <location>
        <begin position="5431"/>
        <end position="5450"/>
    </location>
</feature>
<name>A0AAV4D310_9GAST</name>
<dbReference type="InterPro" id="IPR002017">
    <property type="entry name" value="Spectrin_repeat"/>
</dbReference>
<feature type="compositionally biased region" description="Polar residues" evidence="12">
    <location>
        <begin position="2551"/>
        <end position="2562"/>
    </location>
</feature>
<dbReference type="InterPro" id="IPR013106">
    <property type="entry name" value="Ig_V-set"/>
</dbReference>
<feature type="compositionally biased region" description="Acidic residues" evidence="12">
    <location>
        <begin position="4698"/>
        <end position="4712"/>
    </location>
</feature>
<dbReference type="EMBL" id="BLXT01007322">
    <property type="protein sequence ID" value="GFO38539.1"/>
    <property type="molecule type" value="Genomic_DNA"/>
</dbReference>
<feature type="compositionally biased region" description="Low complexity" evidence="12">
    <location>
        <begin position="6061"/>
        <end position="6070"/>
    </location>
</feature>
<comment type="similarity">
    <text evidence="2">Belongs to the protein kinase superfamily. CAMK Ser/Thr protein kinase family.</text>
</comment>
<dbReference type="InterPro" id="IPR013783">
    <property type="entry name" value="Ig-like_fold"/>
</dbReference>
<dbReference type="Gene3D" id="2.60.40.10">
    <property type="entry name" value="Immunoglobulins"/>
    <property type="match status" value="27"/>
</dbReference>
<dbReference type="InterPro" id="IPR013098">
    <property type="entry name" value="Ig_I-set"/>
</dbReference>
<dbReference type="SMART" id="SM00406">
    <property type="entry name" value="IGv"/>
    <property type="match status" value="4"/>
</dbReference>
<feature type="compositionally biased region" description="Basic and acidic residues" evidence="12">
    <location>
        <begin position="2696"/>
        <end position="2709"/>
    </location>
</feature>
<dbReference type="InterPro" id="IPR058157">
    <property type="entry name" value="Spectrin_met"/>
</dbReference>
<feature type="compositionally biased region" description="Polar residues" evidence="12">
    <location>
        <begin position="2008"/>
        <end position="2018"/>
    </location>
</feature>
<feature type="non-terminal residue" evidence="14">
    <location>
        <position position="7168"/>
    </location>
</feature>
<feature type="region of interest" description="Disordered" evidence="12">
    <location>
        <begin position="6646"/>
        <end position="6670"/>
    </location>
</feature>
<keyword evidence="9" id="KW-1015">Disulfide bond</keyword>
<feature type="compositionally biased region" description="Basic and acidic residues" evidence="12">
    <location>
        <begin position="6468"/>
        <end position="6483"/>
    </location>
</feature>
<feature type="region of interest" description="Disordered" evidence="12">
    <location>
        <begin position="2692"/>
        <end position="2711"/>
    </location>
</feature>
<dbReference type="PANTHER" id="PTHR45080:SF8">
    <property type="entry name" value="IG-LIKE DOMAIN-CONTAINING PROTEIN"/>
    <property type="match status" value="1"/>
</dbReference>
<feature type="domain" description="Ig-like" evidence="13">
    <location>
        <begin position="2575"/>
        <end position="2665"/>
    </location>
</feature>
<keyword evidence="8" id="KW-0175">Coiled coil</keyword>
<evidence type="ECO:0000256" key="2">
    <source>
        <dbReference type="ARBA" id="ARBA00006692"/>
    </source>
</evidence>
<keyword evidence="10" id="KW-0514">Muscle protein</keyword>
<feature type="domain" description="Ig-like" evidence="13">
    <location>
        <begin position="2900"/>
        <end position="2989"/>
    </location>
</feature>
<feature type="compositionally biased region" description="Basic and acidic residues" evidence="12">
    <location>
        <begin position="1725"/>
        <end position="1740"/>
    </location>
</feature>
<feature type="region of interest" description="Disordered" evidence="12">
    <location>
        <begin position="5391"/>
        <end position="5457"/>
    </location>
</feature>
<evidence type="ECO:0000256" key="6">
    <source>
        <dbReference type="ARBA" id="ARBA00022737"/>
    </source>
</evidence>
<feature type="domain" description="Ig-like" evidence="13">
    <location>
        <begin position="4327"/>
        <end position="4416"/>
    </location>
</feature>
<feature type="region of interest" description="Disordered" evidence="12">
    <location>
        <begin position="6051"/>
        <end position="6070"/>
    </location>
</feature>
<evidence type="ECO:0000256" key="7">
    <source>
        <dbReference type="ARBA" id="ARBA00022889"/>
    </source>
</evidence>
<dbReference type="SMART" id="SM00408">
    <property type="entry name" value="IGc2"/>
    <property type="match status" value="26"/>
</dbReference>
<feature type="domain" description="Ig-like" evidence="13">
    <location>
        <begin position="3993"/>
        <end position="4081"/>
    </location>
</feature>
<evidence type="ECO:0000256" key="8">
    <source>
        <dbReference type="ARBA" id="ARBA00023054"/>
    </source>
</evidence>
<feature type="domain" description="Ig-like" evidence="13">
    <location>
        <begin position="7078"/>
        <end position="7166"/>
    </location>
</feature>
<dbReference type="Pfam" id="PF07679">
    <property type="entry name" value="I-set"/>
    <property type="match status" value="27"/>
</dbReference>
<feature type="region of interest" description="Disordered" evidence="12">
    <location>
        <begin position="6078"/>
        <end position="6116"/>
    </location>
</feature>
<feature type="compositionally biased region" description="Basic and acidic residues" evidence="12">
    <location>
        <begin position="6371"/>
        <end position="6393"/>
    </location>
</feature>
<dbReference type="SUPFAM" id="SSF48726">
    <property type="entry name" value="Immunoglobulin"/>
    <property type="match status" value="27"/>
</dbReference>
<feature type="compositionally biased region" description="Basic and acidic residues" evidence="12">
    <location>
        <begin position="4766"/>
        <end position="4779"/>
    </location>
</feature>